<gene>
    <name evidence="1" type="ORF">SAMN05421852_12529</name>
</gene>
<name>A0A1I3UIP9_9BACL</name>
<dbReference type="Proteomes" id="UP000199545">
    <property type="component" value="Unassembled WGS sequence"/>
</dbReference>
<dbReference type="AlphaFoldDB" id="A0A1I3UIP9"/>
<proteinExistence type="predicted"/>
<dbReference type="STRING" id="46223.SAMN05421852_12529"/>
<evidence type="ECO:0000313" key="2">
    <source>
        <dbReference type="Proteomes" id="UP000199545"/>
    </source>
</evidence>
<reference evidence="1 2" key="1">
    <citation type="submission" date="2016-10" db="EMBL/GenBank/DDBJ databases">
        <authorList>
            <person name="de Groot N.N."/>
        </authorList>
    </citation>
    <scope>NUCLEOTIDE SEQUENCE [LARGE SCALE GENOMIC DNA]</scope>
    <source>
        <strain evidence="1 2">DSM 44778</strain>
    </source>
</reference>
<sequence length="265" mass="31562">MNEFEMSLFENALDSIDHGLEHFDQYQLTNRLRDAKQCVINLISGIDLLILQAVEKNLGEDEIYKKKKNGEPDYNRTIDPIDGLKKLNISKSRYGPDDQEKSSYSDLKRLRNFAIHHSKQKYKMAFFEFDVSYLVLYMVRFTKEFLNSDIRIYLPEHTQELILELIKDKDWFQLVEREEILSNFRFMQYESITDGCQSPVSVEPCLNCHEYMISIDENLFKVGYCINCFTKYQMARCLRCDCLVPSYDMEFCLCDSCQVYFRDYY</sequence>
<accession>A0A1I3UIP9</accession>
<dbReference type="EMBL" id="FORR01000025">
    <property type="protein sequence ID" value="SFJ82910.1"/>
    <property type="molecule type" value="Genomic_DNA"/>
</dbReference>
<keyword evidence="2" id="KW-1185">Reference proteome</keyword>
<protein>
    <submittedName>
        <fullName evidence="1">Uncharacterized protein</fullName>
    </submittedName>
</protein>
<evidence type="ECO:0000313" key="1">
    <source>
        <dbReference type="EMBL" id="SFJ82910.1"/>
    </source>
</evidence>
<organism evidence="1 2">
    <name type="scientific">Thermoflavimicrobium dichotomicum</name>
    <dbReference type="NCBI Taxonomy" id="46223"/>
    <lineage>
        <taxon>Bacteria</taxon>
        <taxon>Bacillati</taxon>
        <taxon>Bacillota</taxon>
        <taxon>Bacilli</taxon>
        <taxon>Bacillales</taxon>
        <taxon>Thermoactinomycetaceae</taxon>
        <taxon>Thermoflavimicrobium</taxon>
    </lineage>
</organism>